<dbReference type="CDD" id="cd04301">
    <property type="entry name" value="NAT_SF"/>
    <property type="match status" value="1"/>
</dbReference>
<dbReference type="EMBL" id="JBFAKC010000010">
    <property type="protein sequence ID" value="MEV0710439.1"/>
    <property type="molecule type" value="Genomic_DNA"/>
</dbReference>
<evidence type="ECO:0000313" key="4">
    <source>
        <dbReference type="EMBL" id="MEV0710439.1"/>
    </source>
</evidence>
<dbReference type="RefSeq" id="WP_357786338.1">
    <property type="nucleotide sequence ID" value="NZ_JBFAKC010000010.1"/>
</dbReference>
<dbReference type="PANTHER" id="PTHR43877">
    <property type="entry name" value="AMINOALKYLPHOSPHONATE N-ACETYLTRANSFERASE-RELATED-RELATED"/>
    <property type="match status" value="1"/>
</dbReference>
<dbReference type="PROSITE" id="PS51186">
    <property type="entry name" value="GNAT"/>
    <property type="match status" value="1"/>
</dbReference>
<dbReference type="Pfam" id="PF00583">
    <property type="entry name" value="Acetyltransf_1"/>
    <property type="match status" value="1"/>
</dbReference>
<reference evidence="4 5" key="1">
    <citation type="submission" date="2024-06" db="EMBL/GenBank/DDBJ databases">
        <title>The Natural Products Discovery Center: Release of the First 8490 Sequenced Strains for Exploring Actinobacteria Biosynthetic Diversity.</title>
        <authorList>
            <person name="Kalkreuter E."/>
            <person name="Kautsar S.A."/>
            <person name="Yang D."/>
            <person name="Bader C.D."/>
            <person name="Teijaro C.N."/>
            <person name="Fluegel L."/>
            <person name="Davis C.M."/>
            <person name="Simpson J.R."/>
            <person name="Lauterbach L."/>
            <person name="Steele A.D."/>
            <person name="Gui C."/>
            <person name="Meng S."/>
            <person name="Li G."/>
            <person name="Viehrig K."/>
            <person name="Ye F."/>
            <person name="Su P."/>
            <person name="Kiefer A.F."/>
            <person name="Nichols A."/>
            <person name="Cepeda A.J."/>
            <person name="Yan W."/>
            <person name="Fan B."/>
            <person name="Jiang Y."/>
            <person name="Adhikari A."/>
            <person name="Zheng C.-J."/>
            <person name="Schuster L."/>
            <person name="Cowan T.M."/>
            <person name="Smanski M.J."/>
            <person name="Chevrette M.G."/>
            <person name="De Carvalho L.P.S."/>
            <person name="Shen B."/>
        </authorList>
    </citation>
    <scope>NUCLEOTIDE SEQUENCE [LARGE SCALE GENOMIC DNA]</scope>
    <source>
        <strain evidence="4 5">NPDC050403</strain>
    </source>
</reference>
<keyword evidence="2" id="KW-0012">Acyltransferase</keyword>
<dbReference type="Proteomes" id="UP001551695">
    <property type="component" value="Unassembled WGS sequence"/>
</dbReference>
<proteinExistence type="predicted"/>
<evidence type="ECO:0000256" key="2">
    <source>
        <dbReference type="ARBA" id="ARBA00023315"/>
    </source>
</evidence>
<name>A0ABV3FYD1_9NOCA</name>
<protein>
    <submittedName>
        <fullName evidence="4">GNAT family N-acetyltransferase</fullName>
    </submittedName>
</protein>
<dbReference type="InterPro" id="IPR050832">
    <property type="entry name" value="Bact_Acetyltransf"/>
</dbReference>
<dbReference type="InterPro" id="IPR016181">
    <property type="entry name" value="Acyl_CoA_acyltransferase"/>
</dbReference>
<organism evidence="4 5">
    <name type="scientific">Nocardia aurea</name>
    <dbReference type="NCBI Taxonomy" id="2144174"/>
    <lineage>
        <taxon>Bacteria</taxon>
        <taxon>Bacillati</taxon>
        <taxon>Actinomycetota</taxon>
        <taxon>Actinomycetes</taxon>
        <taxon>Mycobacteriales</taxon>
        <taxon>Nocardiaceae</taxon>
        <taxon>Nocardia</taxon>
    </lineage>
</organism>
<gene>
    <name evidence="4" type="ORF">AB0I48_23005</name>
</gene>
<evidence type="ECO:0000313" key="5">
    <source>
        <dbReference type="Proteomes" id="UP001551695"/>
    </source>
</evidence>
<sequence>MTITSVTVRAAGDVDLPAVLPLAVAFYTEDGFATGEGALRRNLATLLASPAARVALAYSADRPVGFAVTTTGFGLENGPIAELEDLFVVPAARRHGVAGRLIEDSAGWARERGCGRLELVIAPNGGEVGHLFDFYLARGFRDEGRSLISRPL</sequence>
<evidence type="ECO:0000256" key="1">
    <source>
        <dbReference type="ARBA" id="ARBA00022679"/>
    </source>
</evidence>
<evidence type="ECO:0000259" key="3">
    <source>
        <dbReference type="PROSITE" id="PS51186"/>
    </source>
</evidence>
<dbReference type="SUPFAM" id="SSF55729">
    <property type="entry name" value="Acyl-CoA N-acyltransferases (Nat)"/>
    <property type="match status" value="1"/>
</dbReference>
<comment type="caution">
    <text evidence="4">The sequence shown here is derived from an EMBL/GenBank/DDBJ whole genome shotgun (WGS) entry which is preliminary data.</text>
</comment>
<dbReference type="InterPro" id="IPR000182">
    <property type="entry name" value="GNAT_dom"/>
</dbReference>
<accession>A0ABV3FYD1</accession>
<dbReference type="Gene3D" id="3.40.630.30">
    <property type="match status" value="1"/>
</dbReference>
<keyword evidence="1" id="KW-0808">Transferase</keyword>
<feature type="domain" description="N-acetyltransferase" evidence="3">
    <location>
        <begin position="6"/>
        <end position="152"/>
    </location>
</feature>
<keyword evidence="5" id="KW-1185">Reference proteome</keyword>